<dbReference type="GO" id="GO:0004674">
    <property type="term" value="F:protein serine/threonine kinase activity"/>
    <property type="evidence" value="ECO:0007669"/>
    <property type="project" value="UniProtKB-KW"/>
</dbReference>
<proteinExistence type="predicted"/>
<evidence type="ECO:0000256" key="7">
    <source>
        <dbReference type="PROSITE-ProRule" id="PRU10141"/>
    </source>
</evidence>
<feature type="region of interest" description="Disordered" evidence="8">
    <location>
        <begin position="468"/>
        <end position="501"/>
    </location>
</feature>
<dbReference type="EMBL" id="CP093846">
    <property type="protein sequence ID" value="UNS98808.1"/>
    <property type="molecule type" value="Genomic_DNA"/>
</dbReference>
<evidence type="ECO:0000256" key="1">
    <source>
        <dbReference type="ARBA" id="ARBA00012513"/>
    </source>
</evidence>
<feature type="compositionally biased region" description="Gly residues" evidence="8">
    <location>
        <begin position="308"/>
        <end position="318"/>
    </location>
</feature>
<evidence type="ECO:0000256" key="6">
    <source>
        <dbReference type="ARBA" id="ARBA00022840"/>
    </source>
</evidence>
<dbReference type="InterPro" id="IPR011009">
    <property type="entry name" value="Kinase-like_dom_sf"/>
</dbReference>
<dbReference type="InterPro" id="IPR008271">
    <property type="entry name" value="Ser/Thr_kinase_AS"/>
</dbReference>
<keyword evidence="5 10" id="KW-0418">Kinase</keyword>
<dbReference type="Proteomes" id="UP001202244">
    <property type="component" value="Chromosome"/>
</dbReference>
<dbReference type="PROSITE" id="PS00108">
    <property type="entry name" value="PROTEIN_KINASE_ST"/>
    <property type="match status" value="1"/>
</dbReference>
<reference evidence="10 11" key="1">
    <citation type="journal article" date="2023" name="Microbiol. Spectr.">
        <title>Synergy between Genome Mining, Metabolomics, and Bioinformatics Uncovers Antibacterial Chlorinated Carbazole Alkaloids and Their Biosynthetic Gene Cluster from Streptomyces tubbatahanensis sp. nov., a Novel Actinomycete Isolated from Sulu Sea, Philippines.</title>
        <authorList>
            <person name="Tenebro C.P."/>
            <person name="Trono D.J.V.L."/>
            <person name="Balida L.A.P."/>
            <person name="Bayog L.K.A."/>
            <person name="Bruna J.R."/>
            <person name="Sabido E.M."/>
            <person name="Caspe D.P.C."/>
            <person name="de Los Santos E.L.C."/>
            <person name="Saludes J.P."/>
            <person name="Dalisay D.S."/>
        </authorList>
    </citation>
    <scope>NUCLEOTIDE SEQUENCE [LARGE SCALE GENOMIC DNA]</scope>
    <source>
        <strain evidence="10 11">DSD3025</strain>
    </source>
</reference>
<name>A0ABY3XXL1_9ACTN</name>
<dbReference type="SUPFAM" id="SSF56112">
    <property type="entry name" value="Protein kinase-like (PK-like)"/>
    <property type="match status" value="1"/>
</dbReference>
<dbReference type="Gene3D" id="1.10.510.10">
    <property type="entry name" value="Transferase(Phosphotransferase) domain 1"/>
    <property type="match status" value="1"/>
</dbReference>
<accession>A0ABY3XXL1</accession>
<evidence type="ECO:0000256" key="8">
    <source>
        <dbReference type="SAM" id="MobiDB-lite"/>
    </source>
</evidence>
<dbReference type="Gene3D" id="3.30.200.20">
    <property type="entry name" value="Phosphorylase Kinase, domain 1"/>
    <property type="match status" value="1"/>
</dbReference>
<feature type="region of interest" description="Disordered" evidence="8">
    <location>
        <begin position="302"/>
        <end position="386"/>
    </location>
</feature>
<dbReference type="PROSITE" id="PS00107">
    <property type="entry name" value="PROTEIN_KINASE_ATP"/>
    <property type="match status" value="1"/>
</dbReference>
<dbReference type="InterPro" id="IPR017441">
    <property type="entry name" value="Protein_kinase_ATP_BS"/>
</dbReference>
<evidence type="ECO:0000256" key="2">
    <source>
        <dbReference type="ARBA" id="ARBA00022527"/>
    </source>
</evidence>
<dbReference type="InterPro" id="IPR000719">
    <property type="entry name" value="Prot_kinase_dom"/>
</dbReference>
<organism evidence="10 11">
    <name type="scientific">Streptomyces tubbatahanensis</name>
    <dbReference type="NCBI Taxonomy" id="2923272"/>
    <lineage>
        <taxon>Bacteria</taxon>
        <taxon>Bacillati</taxon>
        <taxon>Actinomycetota</taxon>
        <taxon>Actinomycetes</taxon>
        <taxon>Kitasatosporales</taxon>
        <taxon>Streptomycetaceae</taxon>
        <taxon>Streptomyces</taxon>
    </lineage>
</organism>
<sequence length="501" mass="50853">MAGTQGEYVGRYRLRERLGAGGMGSVWLADDETLGAQVAIKQIEMPAGTGGSAGSESGGEGSEGSGDLSPIRRARREALHATKLRGHPHVATVLDVVQHEGLPWIVMEYVSGATDLAKVIRDEPRLPDAEICRIGVAVLKALEAGHAHGILHRDVKPANILLASDHAGNRHGRVMLTDYGISLEADSGQTRMTQTGVIGTPGFTAPERMRDQERRESDLFSLGAALYCASEGHGPFDRGSAMASFSASLLEPAQTPANAGPELRALLLGLLEKDPDQRTDTGSAMTRLTRVADGSAVDDATFAIRGSGTSGGGGGGRAVPGYGPARTPVPGQGFGPAPGSQDPSSGPSSAPGAHGPSSVPGAHGPSSVPDTPGAPGAPVPAGAPAAAAHGPAVMDAVPSGGSAVREDKPAYKVALSVTGKGLWKAWRWLCDLSLMGKLLLLLAMVALAFLASFLDHLDSGGGPLGAGLEPQVTSSVHPDAGADAAPADAGSMTPWAAASAR</sequence>
<dbReference type="EC" id="2.7.11.1" evidence="1"/>
<keyword evidence="11" id="KW-1185">Reference proteome</keyword>
<protein>
    <recommendedName>
        <fullName evidence="1">non-specific serine/threonine protein kinase</fullName>
        <ecNumber evidence="1">2.7.11.1</ecNumber>
    </recommendedName>
</protein>
<keyword evidence="2 10" id="KW-0723">Serine/threonine-protein kinase</keyword>
<keyword evidence="4 7" id="KW-0547">Nucleotide-binding</keyword>
<feature type="compositionally biased region" description="Low complexity" evidence="8">
    <location>
        <begin position="373"/>
        <end position="386"/>
    </location>
</feature>
<feature type="compositionally biased region" description="Low complexity" evidence="8">
    <location>
        <begin position="478"/>
        <end position="490"/>
    </location>
</feature>
<evidence type="ECO:0000313" key="11">
    <source>
        <dbReference type="Proteomes" id="UP001202244"/>
    </source>
</evidence>
<evidence type="ECO:0000313" key="10">
    <source>
        <dbReference type="EMBL" id="UNS98808.1"/>
    </source>
</evidence>
<evidence type="ECO:0000259" key="9">
    <source>
        <dbReference type="PROSITE" id="PS50011"/>
    </source>
</evidence>
<feature type="compositionally biased region" description="Gly residues" evidence="8">
    <location>
        <begin position="48"/>
        <end position="64"/>
    </location>
</feature>
<dbReference type="Pfam" id="PF00069">
    <property type="entry name" value="Pkinase"/>
    <property type="match status" value="1"/>
</dbReference>
<dbReference type="SMART" id="SM00220">
    <property type="entry name" value="S_TKc"/>
    <property type="match status" value="1"/>
</dbReference>
<feature type="domain" description="Protein kinase" evidence="9">
    <location>
        <begin position="12"/>
        <end position="291"/>
    </location>
</feature>
<evidence type="ECO:0000256" key="3">
    <source>
        <dbReference type="ARBA" id="ARBA00022679"/>
    </source>
</evidence>
<dbReference type="CDD" id="cd14014">
    <property type="entry name" value="STKc_PknB_like"/>
    <property type="match status" value="1"/>
</dbReference>
<feature type="binding site" evidence="7">
    <location>
        <position position="41"/>
    </location>
    <ligand>
        <name>ATP</name>
        <dbReference type="ChEBI" id="CHEBI:30616"/>
    </ligand>
</feature>
<dbReference type="PANTHER" id="PTHR43289">
    <property type="entry name" value="MITOGEN-ACTIVATED PROTEIN KINASE KINASE KINASE 20-RELATED"/>
    <property type="match status" value="1"/>
</dbReference>
<feature type="compositionally biased region" description="Low complexity" evidence="8">
    <location>
        <begin position="335"/>
        <end position="362"/>
    </location>
</feature>
<evidence type="ECO:0000256" key="4">
    <source>
        <dbReference type="ARBA" id="ARBA00022741"/>
    </source>
</evidence>
<dbReference type="RefSeq" id="WP_242754112.1">
    <property type="nucleotide sequence ID" value="NZ_CP093846.1"/>
</dbReference>
<dbReference type="PANTHER" id="PTHR43289:SF6">
    <property type="entry name" value="SERINE_THREONINE-PROTEIN KINASE NEKL-3"/>
    <property type="match status" value="1"/>
</dbReference>
<keyword evidence="6 7" id="KW-0067">ATP-binding</keyword>
<gene>
    <name evidence="10" type="ORF">MMF93_21820</name>
</gene>
<dbReference type="PROSITE" id="PS50011">
    <property type="entry name" value="PROTEIN_KINASE_DOM"/>
    <property type="match status" value="1"/>
</dbReference>
<evidence type="ECO:0000256" key="5">
    <source>
        <dbReference type="ARBA" id="ARBA00022777"/>
    </source>
</evidence>
<feature type="region of interest" description="Disordered" evidence="8">
    <location>
        <begin position="46"/>
        <end position="69"/>
    </location>
</feature>
<keyword evidence="3" id="KW-0808">Transferase</keyword>